<accession>A0A5C6A061</accession>
<keyword evidence="1" id="KW-0732">Signal</keyword>
<reference evidence="2 3" key="1">
    <citation type="submission" date="2019-02" db="EMBL/GenBank/DDBJ databases">
        <title>Deep-cultivation of Planctomycetes and their phenomic and genomic characterization uncovers novel biology.</title>
        <authorList>
            <person name="Wiegand S."/>
            <person name="Jogler M."/>
            <person name="Boedeker C."/>
            <person name="Pinto D."/>
            <person name="Vollmers J."/>
            <person name="Rivas-Marin E."/>
            <person name="Kohn T."/>
            <person name="Peeters S.H."/>
            <person name="Heuer A."/>
            <person name="Rast P."/>
            <person name="Oberbeckmann S."/>
            <person name="Bunk B."/>
            <person name="Jeske O."/>
            <person name="Meyerdierks A."/>
            <person name="Storesund J.E."/>
            <person name="Kallscheuer N."/>
            <person name="Luecker S."/>
            <person name="Lage O.M."/>
            <person name="Pohl T."/>
            <person name="Merkel B.J."/>
            <person name="Hornburger P."/>
            <person name="Mueller R.-W."/>
            <person name="Bruemmer F."/>
            <person name="Labrenz M."/>
            <person name="Spormann A.M."/>
            <person name="Op Den Camp H."/>
            <person name="Overmann J."/>
            <person name="Amann R."/>
            <person name="Jetten M.S.M."/>
            <person name="Mascher T."/>
            <person name="Medema M.H."/>
            <person name="Devos D.P."/>
            <person name="Kaster A.-K."/>
            <person name="Ovreas L."/>
            <person name="Rohde M."/>
            <person name="Galperin M.Y."/>
            <person name="Jogler C."/>
        </authorList>
    </citation>
    <scope>NUCLEOTIDE SEQUENCE [LARGE SCALE GENOMIC DNA]</scope>
    <source>
        <strain evidence="2 3">Pla52n</strain>
    </source>
</reference>
<feature type="chain" id="PRO_5022669103" evidence="1">
    <location>
        <begin position="26"/>
        <end position="321"/>
    </location>
</feature>
<organism evidence="2 3">
    <name type="scientific">Stieleria varia</name>
    <dbReference type="NCBI Taxonomy" id="2528005"/>
    <lineage>
        <taxon>Bacteria</taxon>
        <taxon>Pseudomonadati</taxon>
        <taxon>Planctomycetota</taxon>
        <taxon>Planctomycetia</taxon>
        <taxon>Pirellulales</taxon>
        <taxon>Pirellulaceae</taxon>
        <taxon>Stieleria</taxon>
    </lineage>
</organism>
<dbReference type="EMBL" id="SJPN01000010">
    <property type="protein sequence ID" value="TWT92796.1"/>
    <property type="molecule type" value="Genomic_DNA"/>
</dbReference>
<protein>
    <submittedName>
        <fullName evidence="2">Uncharacterized protein</fullName>
    </submittedName>
</protein>
<evidence type="ECO:0000313" key="3">
    <source>
        <dbReference type="Proteomes" id="UP000320176"/>
    </source>
</evidence>
<proteinExistence type="predicted"/>
<comment type="caution">
    <text evidence="2">The sequence shown here is derived from an EMBL/GenBank/DDBJ whole genome shotgun (WGS) entry which is preliminary data.</text>
</comment>
<dbReference type="AlphaFoldDB" id="A0A5C6A061"/>
<keyword evidence="3" id="KW-1185">Reference proteome</keyword>
<name>A0A5C6A061_9BACT</name>
<dbReference type="Proteomes" id="UP000320176">
    <property type="component" value="Unassembled WGS sequence"/>
</dbReference>
<gene>
    <name evidence="2" type="ORF">Pla52n_61610</name>
</gene>
<evidence type="ECO:0000313" key="2">
    <source>
        <dbReference type="EMBL" id="TWT92796.1"/>
    </source>
</evidence>
<evidence type="ECO:0000256" key="1">
    <source>
        <dbReference type="SAM" id="SignalP"/>
    </source>
</evidence>
<feature type="signal peptide" evidence="1">
    <location>
        <begin position="1"/>
        <end position="25"/>
    </location>
</feature>
<sequence precursor="true">MRNHVLNRVLSTLALMLVISPTADAGGFLKRLLGRCDRPSSSVCVTPPVSTPPVQCNPCCQPTVVVNPCGGQVGTEVMPMQSVVYSTPVTIAAPLGCAPCGEFSTSVGFSASIADTKPCCWNYERLDGEGTDLSIADIEKINKGGYWTLIQRRTDPDETIPYVALEWEQDPNKVPNPKVAPKSDPIYQITQHSWCKVMEYLKTTVRLKDNFTAPTDVSREEKEAFDLIETARRTVRDGRETQPSDTDGFDQTVKTLFNCTVCNAPNFGCSYGGGYEAYMKCMSERMAGCLQCFTCSSSGCVEGNCSEGYCKQNCCGVVEQW</sequence>